<dbReference type="STRING" id="146817.SAMN04488502_101421"/>
<protein>
    <recommendedName>
        <fullName evidence="3 5">Regulatory protein RecX</fullName>
    </recommendedName>
</protein>
<sequence length="149" mass="16987">MSEKPLAAAVKMLSLRLHSTAELHCKLLAKGYDPAEIERTLGELQRRGYLNDAALCDMIYRKYHAACMHSGRAIIARLKARGLDDALIRATMQEYADLDESRAALNLLYKRYRNPEEVDPAKWMRYLAGKGFSYEIIRQAAKLLNDPIM</sequence>
<evidence type="ECO:0000313" key="8">
    <source>
        <dbReference type="EMBL" id="SDL63744.1"/>
    </source>
</evidence>
<comment type="subcellular location">
    <subcellularLocation>
        <location evidence="1 5">Cytoplasm</location>
    </subcellularLocation>
</comment>
<feature type="domain" description="RecX first three-helical" evidence="7">
    <location>
        <begin position="7"/>
        <end position="44"/>
    </location>
</feature>
<reference evidence="8 9" key="1">
    <citation type="submission" date="2016-10" db="EMBL/GenBank/DDBJ databases">
        <authorList>
            <person name="de Groot N.N."/>
        </authorList>
    </citation>
    <scope>NUCLEOTIDE SEQUENCE [LARGE SCALE GENOMIC DNA]</scope>
    <source>
        <strain evidence="8 9">DSM 1736</strain>
    </source>
</reference>
<comment type="function">
    <text evidence="5">Modulates RecA activity.</text>
</comment>
<dbReference type="Gene3D" id="1.10.10.10">
    <property type="entry name" value="Winged helix-like DNA-binding domain superfamily/Winged helix DNA-binding domain"/>
    <property type="match status" value="2"/>
</dbReference>
<proteinExistence type="inferred from homology"/>
<dbReference type="InterPro" id="IPR053926">
    <property type="entry name" value="RecX_HTH_1st"/>
</dbReference>
<dbReference type="HAMAP" id="MF_01114">
    <property type="entry name" value="RecX"/>
    <property type="match status" value="1"/>
</dbReference>
<dbReference type="GO" id="GO:0005737">
    <property type="term" value="C:cytoplasm"/>
    <property type="evidence" value="ECO:0007669"/>
    <property type="project" value="UniProtKB-SubCell"/>
</dbReference>
<dbReference type="Pfam" id="PF21982">
    <property type="entry name" value="RecX_HTH1"/>
    <property type="match status" value="1"/>
</dbReference>
<dbReference type="OrthoDB" id="1633944at2"/>
<evidence type="ECO:0000259" key="7">
    <source>
        <dbReference type="Pfam" id="PF21982"/>
    </source>
</evidence>
<keyword evidence="9" id="KW-1185">Reference proteome</keyword>
<dbReference type="GO" id="GO:0006282">
    <property type="term" value="P:regulation of DNA repair"/>
    <property type="evidence" value="ECO:0007669"/>
    <property type="project" value="UniProtKB-UniRule"/>
</dbReference>
<dbReference type="InterPro" id="IPR003783">
    <property type="entry name" value="Regulatory_RecX"/>
</dbReference>
<evidence type="ECO:0000256" key="1">
    <source>
        <dbReference type="ARBA" id="ARBA00004496"/>
    </source>
</evidence>
<evidence type="ECO:0000259" key="6">
    <source>
        <dbReference type="Pfam" id="PF21981"/>
    </source>
</evidence>
<organism evidence="8 9">
    <name type="scientific">Dendrosporobacter quercicolus</name>
    <dbReference type="NCBI Taxonomy" id="146817"/>
    <lineage>
        <taxon>Bacteria</taxon>
        <taxon>Bacillati</taxon>
        <taxon>Bacillota</taxon>
        <taxon>Negativicutes</taxon>
        <taxon>Selenomonadales</taxon>
        <taxon>Sporomusaceae</taxon>
        <taxon>Dendrosporobacter</taxon>
    </lineage>
</organism>
<feature type="domain" description="RecX third three-helical" evidence="6">
    <location>
        <begin position="103"/>
        <end position="140"/>
    </location>
</feature>
<evidence type="ECO:0000313" key="9">
    <source>
        <dbReference type="Proteomes" id="UP000214880"/>
    </source>
</evidence>
<dbReference type="Proteomes" id="UP000214880">
    <property type="component" value="Unassembled WGS sequence"/>
</dbReference>
<comment type="similarity">
    <text evidence="2 5">Belongs to the RecX family.</text>
</comment>
<dbReference type="PANTHER" id="PTHR33602">
    <property type="entry name" value="REGULATORY PROTEIN RECX FAMILY PROTEIN"/>
    <property type="match status" value="1"/>
</dbReference>
<evidence type="ECO:0000256" key="5">
    <source>
        <dbReference type="HAMAP-Rule" id="MF_01114"/>
    </source>
</evidence>
<dbReference type="InterPro" id="IPR053925">
    <property type="entry name" value="RecX_HTH_3rd"/>
</dbReference>
<dbReference type="RefSeq" id="WP_092067799.1">
    <property type="nucleotide sequence ID" value="NZ_FNHB01000001.1"/>
</dbReference>
<dbReference type="PANTHER" id="PTHR33602:SF1">
    <property type="entry name" value="REGULATORY PROTEIN RECX FAMILY PROTEIN"/>
    <property type="match status" value="1"/>
</dbReference>
<evidence type="ECO:0000256" key="2">
    <source>
        <dbReference type="ARBA" id="ARBA00009695"/>
    </source>
</evidence>
<keyword evidence="4 5" id="KW-0963">Cytoplasm</keyword>
<dbReference type="AlphaFoldDB" id="A0A1G9LPH7"/>
<dbReference type="EMBL" id="FNHB01000001">
    <property type="protein sequence ID" value="SDL63744.1"/>
    <property type="molecule type" value="Genomic_DNA"/>
</dbReference>
<dbReference type="Pfam" id="PF21981">
    <property type="entry name" value="RecX_HTH3"/>
    <property type="match status" value="1"/>
</dbReference>
<dbReference type="InterPro" id="IPR036388">
    <property type="entry name" value="WH-like_DNA-bd_sf"/>
</dbReference>
<gene>
    <name evidence="5" type="primary">recX</name>
    <name evidence="8" type="ORF">SAMN04488502_101421</name>
</gene>
<name>A0A1G9LPH7_9FIRM</name>
<evidence type="ECO:0000256" key="3">
    <source>
        <dbReference type="ARBA" id="ARBA00018111"/>
    </source>
</evidence>
<accession>A0A1G9LPH7</accession>
<evidence type="ECO:0000256" key="4">
    <source>
        <dbReference type="ARBA" id="ARBA00022490"/>
    </source>
</evidence>